<evidence type="ECO:0000313" key="1">
    <source>
        <dbReference type="EMBL" id="CRL02285.1"/>
    </source>
</evidence>
<accession>A0A1J1IPW5</accession>
<gene>
    <name evidence="1" type="ORF">CLUMA_CG015553</name>
</gene>
<reference evidence="1 2" key="1">
    <citation type="submission" date="2015-04" db="EMBL/GenBank/DDBJ databases">
        <authorList>
            <person name="Syromyatnikov M.Y."/>
            <person name="Popov V.N."/>
        </authorList>
    </citation>
    <scope>NUCLEOTIDE SEQUENCE [LARGE SCALE GENOMIC DNA]</scope>
</reference>
<sequence length="65" mass="7514">MKLGKQEANSASQLRRKTSFANSSLSSNLLEINLWMKKKNKLVENIRSTKRRCKTEKKCGEENVE</sequence>
<dbReference type="AlphaFoldDB" id="A0A1J1IPW5"/>
<evidence type="ECO:0000313" key="2">
    <source>
        <dbReference type="Proteomes" id="UP000183832"/>
    </source>
</evidence>
<dbReference type="Proteomes" id="UP000183832">
    <property type="component" value="Unassembled WGS sequence"/>
</dbReference>
<proteinExistence type="predicted"/>
<protein>
    <submittedName>
        <fullName evidence="1">CLUMA_CG015553, isoform A</fullName>
    </submittedName>
</protein>
<keyword evidence="2" id="KW-1185">Reference proteome</keyword>
<name>A0A1J1IPW5_9DIPT</name>
<organism evidence="1 2">
    <name type="scientific">Clunio marinus</name>
    <dbReference type="NCBI Taxonomy" id="568069"/>
    <lineage>
        <taxon>Eukaryota</taxon>
        <taxon>Metazoa</taxon>
        <taxon>Ecdysozoa</taxon>
        <taxon>Arthropoda</taxon>
        <taxon>Hexapoda</taxon>
        <taxon>Insecta</taxon>
        <taxon>Pterygota</taxon>
        <taxon>Neoptera</taxon>
        <taxon>Endopterygota</taxon>
        <taxon>Diptera</taxon>
        <taxon>Nematocera</taxon>
        <taxon>Chironomoidea</taxon>
        <taxon>Chironomidae</taxon>
        <taxon>Clunio</taxon>
    </lineage>
</organism>
<dbReference type="EMBL" id="CVRI01000057">
    <property type="protein sequence ID" value="CRL02285.1"/>
    <property type="molecule type" value="Genomic_DNA"/>
</dbReference>